<dbReference type="EMBL" id="CALNXI010000314">
    <property type="protein sequence ID" value="CAH3024669.1"/>
    <property type="molecule type" value="Genomic_DNA"/>
</dbReference>
<keyword evidence="12" id="KW-1185">Reference proteome</keyword>
<keyword evidence="7" id="KW-0653">Protein transport</keyword>
<feature type="region of interest" description="Disordered" evidence="10">
    <location>
        <begin position="42"/>
        <end position="85"/>
    </location>
</feature>
<sequence length="363" mass="39780">MSVVPSPSRFPIWQLIEQPIRSYISSCTWFTRLKMGNVLAASPPNPSSSSNVTAMPPPPPLTAAPPIEEKPKSLPKRSTENNPGTYEELHKACKDVFPQPFEGCKLTINKGLSNHFQVSHTLQLSGMGPGAYHFGATYVGNKQTGPNEAFPVLLGDIDLNGSLNAQIIHQFTERIRGKAIIQTKKSVWLLVQSDAEYRGNDFTATITTANIDIVNGSGIVVAHYLQRMAPRIDIGGELLYHYGAQEAAMMSLAGRYTADRWIASATVGQTGWHLSYWHKGNENVKVGVEYEFNTRGGDSSVSAGYQIEVPKSNISFRGMVDTNWTVAAVMEKRLPPLPFTFVLSGMLNHAKNQARFGFGLNIG</sequence>
<evidence type="ECO:0000313" key="12">
    <source>
        <dbReference type="Proteomes" id="UP001159427"/>
    </source>
</evidence>
<gene>
    <name evidence="11" type="ORF">PEVE_00023649</name>
</gene>
<evidence type="ECO:0000313" key="11">
    <source>
        <dbReference type="EMBL" id="CAH3024669.1"/>
    </source>
</evidence>
<evidence type="ECO:0000256" key="1">
    <source>
        <dbReference type="ARBA" id="ARBA00004374"/>
    </source>
</evidence>
<evidence type="ECO:0000256" key="3">
    <source>
        <dbReference type="ARBA" id="ARBA00022448"/>
    </source>
</evidence>
<evidence type="ECO:0000256" key="9">
    <source>
        <dbReference type="ARBA" id="ARBA00023136"/>
    </source>
</evidence>
<comment type="caution">
    <text evidence="11">The sequence shown here is derived from an EMBL/GenBank/DDBJ whole genome shotgun (WGS) entry which is preliminary data.</text>
</comment>
<dbReference type="Gene3D" id="2.40.160.10">
    <property type="entry name" value="Porin"/>
    <property type="match status" value="1"/>
</dbReference>
<protein>
    <recommendedName>
        <fullName evidence="13">Mitochondrial import receptor subunit TOM40 homolog</fullName>
    </recommendedName>
</protein>
<keyword evidence="9" id="KW-0472">Membrane</keyword>
<comment type="subcellular location">
    <subcellularLocation>
        <location evidence="1">Mitochondrion outer membrane</location>
        <topology evidence="1">Multi-pass membrane protein</topology>
    </subcellularLocation>
</comment>
<evidence type="ECO:0000256" key="4">
    <source>
        <dbReference type="ARBA" id="ARBA00022452"/>
    </source>
</evidence>
<proteinExistence type="inferred from homology"/>
<comment type="similarity">
    <text evidence="2">Belongs to the Tom40 family.</text>
</comment>
<keyword evidence="3" id="KW-0813">Transport</keyword>
<dbReference type="PANTHER" id="PTHR10802">
    <property type="entry name" value="MITOCHONDRIAL IMPORT RECEPTOR SUBUNIT TOM40"/>
    <property type="match status" value="1"/>
</dbReference>
<evidence type="ECO:0000256" key="10">
    <source>
        <dbReference type="SAM" id="MobiDB-lite"/>
    </source>
</evidence>
<evidence type="ECO:0000256" key="2">
    <source>
        <dbReference type="ARBA" id="ARBA00010510"/>
    </source>
</evidence>
<dbReference type="CDD" id="cd07305">
    <property type="entry name" value="Porin3_Tom40"/>
    <property type="match status" value="1"/>
</dbReference>
<dbReference type="Proteomes" id="UP001159427">
    <property type="component" value="Unassembled WGS sequence"/>
</dbReference>
<dbReference type="InterPro" id="IPR023614">
    <property type="entry name" value="Porin_dom_sf"/>
</dbReference>
<keyword evidence="4" id="KW-1134">Transmembrane beta strand</keyword>
<dbReference type="InterPro" id="IPR027246">
    <property type="entry name" value="Porin_Euk/Tom40"/>
</dbReference>
<accession>A0ABN8M9I0</accession>
<keyword evidence="5" id="KW-0812">Transmembrane</keyword>
<evidence type="ECO:0008006" key="13">
    <source>
        <dbReference type="Google" id="ProtNLM"/>
    </source>
</evidence>
<dbReference type="Pfam" id="PF01459">
    <property type="entry name" value="Porin_3"/>
    <property type="match status" value="1"/>
</dbReference>
<organism evidence="11 12">
    <name type="scientific">Porites evermanni</name>
    <dbReference type="NCBI Taxonomy" id="104178"/>
    <lineage>
        <taxon>Eukaryota</taxon>
        <taxon>Metazoa</taxon>
        <taxon>Cnidaria</taxon>
        <taxon>Anthozoa</taxon>
        <taxon>Hexacorallia</taxon>
        <taxon>Scleractinia</taxon>
        <taxon>Fungiina</taxon>
        <taxon>Poritidae</taxon>
        <taxon>Porites</taxon>
    </lineage>
</organism>
<dbReference type="InterPro" id="IPR037930">
    <property type="entry name" value="Tom40"/>
</dbReference>
<reference evidence="11 12" key="1">
    <citation type="submission" date="2022-05" db="EMBL/GenBank/DDBJ databases">
        <authorList>
            <consortium name="Genoscope - CEA"/>
            <person name="William W."/>
        </authorList>
    </citation>
    <scope>NUCLEOTIDE SEQUENCE [LARGE SCALE GENOMIC DNA]</scope>
</reference>
<keyword evidence="6" id="KW-1000">Mitochondrion outer membrane</keyword>
<evidence type="ECO:0000256" key="7">
    <source>
        <dbReference type="ARBA" id="ARBA00022927"/>
    </source>
</evidence>
<evidence type="ECO:0000256" key="8">
    <source>
        <dbReference type="ARBA" id="ARBA00023128"/>
    </source>
</evidence>
<name>A0ABN8M9I0_9CNID</name>
<evidence type="ECO:0000256" key="6">
    <source>
        <dbReference type="ARBA" id="ARBA00022787"/>
    </source>
</evidence>
<evidence type="ECO:0000256" key="5">
    <source>
        <dbReference type="ARBA" id="ARBA00022692"/>
    </source>
</evidence>
<keyword evidence="8" id="KW-0496">Mitochondrion</keyword>